<dbReference type="Gene3D" id="3.30.1380.10">
    <property type="match status" value="1"/>
</dbReference>
<evidence type="ECO:0000313" key="3">
    <source>
        <dbReference type="Proteomes" id="UP000198510"/>
    </source>
</evidence>
<name>A0A1G9JCW9_9BACT</name>
<evidence type="ECO:0000256" key="1">
    <source>
        <dbReference type="SAM" id="Phobius"/>
    </source>
</evidence>
<dbReference type="STRING" id="1075417.SAMN05421823_105269"/>
<dbReference type="AlphaFoldDB" id="A0A1G9JCW9"/>
<reference evidence="2 3" key="1">
    <citation type="submission" date="2016-10" db="EMBL/GenBank/DDBJ databases">
        <authorList>
            <person name="de Groot N.N."/>
        </authorList>
    </citation>
    <scope>NUCLEOTIDE SEQUENCE [LARGE SCALE GENOMIC DNA]</scope>
    <source>
        <strain evidence="2 3">DSM 25186</strain>
    </source>
</reference>
<dbReference type="EMBL" id="FNFO01000005">
    <property type="protein sequence ID" value="SDL34964.1"/>
    <property type="molecule type" value="Genomic_DNA"/>
</dbReference>
<gene>
    <name evidence="2" type="ORF">SAMN05421823_105269</name>
</gene>
<keyword evidence="1" id="KW-0472">Membrane</keyword>
<accession>A0A1G9JCW9</accession>
<dbReference type="Proteomes" id="UP000198510">
    <property type="component" value="Unassembled WGS sequence"/>
</dbReference>
<dbReference type="RefSeq" id="WP_089683410.1">
    <property type="nucleotide sequence ID" value="NZ_FNFO01000005.1"/>
</dbReference>
<feature type="transmembrane region" description="Helical" evidence="1">
    <location>
        <begin position="43"/>
        <end position="64"/>
    </location>
</feature>
<dbReference type="OrthoDB" id="655954at2"/>
<feature type="transmembrane region" description="Helical" evidence="1">
    <location>
        <begin position="6"/>
        <end position="31"/>
    </location>
</feature>
<evidence type="ECO:0000313" key="2">
    <source>
        <dbReference type="EMBL" id="SDL34964.1"/>
    </source>
</evidence>
<protein>
    <submittedName>
        <fullName evidence="2">Uncharacterized protein</fullName>
    </submittedName>
</protein>
<keyword evidence="1" id="KW-0812">Transmembrane</keyword>
<dbReference type="InterPro" id="IPR009045">
    <property type="entry name" value="Zn_M74/Hedgehog-like"/>
</dbReference>
<keyword evidence="3" id="KW-1185">Reference proteome</keyword>
<proteinExistence type="predicted"/>
<sequence length="269" mass="30577">MRTAFFLFVVLLLTLLTQVGGVFLLMCWPLLRWVKQRLARGQRLAQVSLFLAFYLLSTFTWLPWLAAAFGRVPLPVHTSALRPLSLLTCVLNRHYVHPALRTEMETVAAQFAQQHPGSVVSYLDAGFPFLSGFPLLPHLSHDDGRKLDLAFFYQDAAGTPVNGIALTPLAYGGYEQPRPGEIHTAARCRAQGYWQYGLLGSLFPQTHSLQFDESRTEALIRLLAQQPQTEKIFLEPHLVTRLQLEQISALRFHGCRAVRHDDHIHWQIR</sequence>
<keyword evidence="1" id="KW-1133">Transmembrane helix</keyword>
<organism evidence="2 3">
    <name type="scientific">Catalinimonas alkaloidigena</name>
    <dbReference type="NCBI Taxonomy" id="1075417"/>
    <lineage>
        <taxon>Bacteria</taxon>
        <taxon>Pseudomonadati</taxon>
        <taxon>Bacteroidota</taxon>
        <taxon>Cytophagia</taxon>
        <taxon>Cytophagales</taxon>
        <taxon>Catalimonadaceae</taxon>
        <taxon>Catalinimonas</taxon>
    </lineage>
</organism>